<dbReference type="EnsemblMetazoa" id="XM_019914999.1">
    <property type="protein sequence ID" value="XP_019770558.1"/>
    <property type="gene ID" value="LOC109544682"/>
</dbReference>
<accession>A0AAR5QBG0</accession>
<dbReference type="GO" id="GO:0045893">
    <property type="term" value="P:positive regulation of DNA-templated transcription"/>
    <property type="evidence" value="ECO:0007669"/>
    <property type="project" value="TreeGrafter"/>
</dbReference>
<reference evidence="3" key="2">
    <citation type="submission" date="2024-08" db="UniProtKB">
        <authorList>
            <consortium name="EnsemblMetazoa"/>
        </authorList>
    </citation>
    <scope>IDENTIFICATION</scope>
</reference>
<sequence length="465" mass="52059">MDFKGAPKKRTTNFREDETKLLIQLWGSPTVQNRLYLTHRKAPVMRLIAANMEKHGFYRTPEEIKTRIRNLKCLYHKILKTKDNKGAPVGTDDLDWPHFKAMDDILSKKDALRQDLVYNHNLLSEVNAEVKKEFEQIDISEDYETNASSISNGSLASEMIVNQVVDICETSDDEFEENSSPLPATITPTIIEDDDKVLPIAELSPQPVATTSPASAAPPALFPRIKVAQNLQSKPPRLAPKTPNQKQNIQMPQIQAVHTVAPTLQTNAPTIPTQLQASISPNSIGKGNAMPFPLLILNGMQPGQNRTNGFSQKTIPINMNSNPSATAFNSDVCNILKEMLDIQKENLVIEKKRLEVETQKLDYERSVGHQFLSMFSTFQHLIPNGMNANCDTRQNTESESIDTKDFAEHPKFQNDNSSATKRPAEEPLSPLRSNKISKETVINGITKYMQECNVPSKETNSITVK</sequence>
<feature type="compositionally biased region" description="Polar residues" evidence="1">
    <location>
        <begin position="389"/>
        <end position="398"/>
    </location>
</feature>
<feature type="region of interest" description="Disordered" evidence="1">
    <location>
        <begin position="389"/>
        <end position="436"/>
    </location>
</feature>
<dbReference type="Pfam" id="PF13837">
    <property type="entry name" value="Myb_DNA-bind_4"/>
    <property type="match status" value="1"/>
</dbReference>
<dbReference type="Proteomes" id="UP000019118">
    <property type="component" value="Unassembled WGS sequence"/>
</dbReference>
<dbReference type="KEGG" id="dpa:109544682"/>
<dbReference type="InterPro" id="IPR044822">
    <property type="entry name" value="Myb_DNA-bind_4"/>
</dbReference>
<dbReference type="EnsemblMetazoa" id="XM_019915000.1">
    <property type="protein sequence ID" value="XP_019770559.1"/>
    <property type="gene ID" value="LOC109544682"/>
</dbReference>
<feature type="compositionally biased region" description="Basic and acidic residues" evidence="1">
    <location>
        <begin position="401"/>
        <end position="412"/>
    </location>
</feature>
<protein>
    <recommendedName>
        <fullName evidence="2">Myb/SANT-like DNA-binding domain-containing protein</fullName>
    </recommendedName>
</protein>
<name>A0AAR5QBG0_DENPD</name>
<dbReference type="PANTHER" id="PTHR22666:SF3">
    <property type="entry name" value="MYB_SANT-LIKE DNA-BINDING DOMAIN-CONTAINING PROTEIN 1"/>
    <property type="match status" value="1"/>
</dbReference>
<keyword evidence="4" id="KW-1185">Reference proteome</keyword>
<dbReference type="AlphaFoldDB" id="A0AAR5QBG0"/>
<evidence type="ECO:0000313" key="3">
    <source>
        <dbReference type="EnsemblMetazoa" id="XP_019770558.1"/>
    </source>
</evidence>
<dbReference type="GO" id="GO:0016604">
    <property type="term" value="C:nuclear body"/>
    <property type="evidence" value="ECO:0007669"/>
    <property type="project" value="TreeGrafter"/>
</dbReference>
<feature type="domain" description="Myb/SANT-like DNA-binding" evidence="2">
    <location>
        <begin position="13"/>
        <end position="105"/>
    </location>
</feature>
<proteinExistence type="predicted"/>
<evidence type="ECO:0000313" key="4">
    <source>
        <dbReference type="Proteomes" id="UP000019118"/>
    </source>
</evidence>
<evidence type="ECO:0000256" key="1">
    <source>
        <dbReference type="SAM" id="MobiDB-lite"/>
    </source>
</evidence>
<organism evidence="3 4">
    <name type="scientific">Dendroctonus ponderosae</name>
    <name type="common">Mountain pine beetle</name>
    <dbReference type="NCBI Taxonomy" id="77166"/>
    <lineage>
        <taxon>Eukaryota</taxon>
        <taxon>Metazoa</taxon>
        <taxon>Ecdysozoa</taxon>
        <taxon>Arthropoda</taxon>
        <taxon>Hexapoda</taxon>
        <taxon>Insecta</taxon>
        <taxon>Pterygota</taxon>
        <taxon>Neoptera</taxon>
        <taxon>Endopterygota</taxon>
        <taxon>Coleoptera</taxon>
        <taxon>Polyphaga</taxon>
        <taxon>Cucujiformia</taxon>
        <taxon>Curculionidae</taxon>
        <taxon>Scolytinae</taxon>
        <taxon>Dendroctonus</taxon>
    </lineage>
</organism>
<dbReference type="PANTHER" id="PTHR22666">
    <property type="entry name" value="MYB_SANT-LIKE DNA-BINDING DOMAIN-CONTAINING PROTEIN 1"/>
    <property type="match status" value="1"/>
</dbReference>
<evidence type="ECO:0000259" key="2">
    <source>
        <dbReference type="Pfam" id="PF13837"/>
    </source>
</evidence>
<dbReference type="Gene3D" id="1.10.10.60">
    <property type="entry name" value="Homeodomain-like"/>
    <property type="match status" value="1"/>
</dbReference>
<gene>
    <name evidence="3" type="primary">109544682</name>
</gene>
<dbReference type="InterPro" id="IPR026095">
    <property type="entry name" value="Myb/SANT-like_DNA-bd_dom_prot"/>
</dbReference>
<reference evidence="4" key="1">
    <citation type="journal article" date="2013" name="Genome Biol.">
        <title>Draft genome of the mountain pine beetle, Dendroctonus ponderosae Hopkins, a major forest pest.</title>
        <authorList>
            <person name="Keeling C.I."/>
            <person name="Yuen M.M."/>
            <person name="Liao N.Y."/>
            <person name="Docking T.R."/>
            <person name="Chan S.K."/>
            <person name="Taylor G.A."/>
            <person name="Palmquist D.L."/>
            <person name="Jackman S.D."/>
            <person name="Nguyen A."/>
            <person name="Li M."/>
            <person name="Henderson H."/>
            <person name="Janes J.K."/>
            <person name="Zhao Y."/>
            <person name="Pandoh P."/>
            <person name="Moore R."/>
            <person name="Sperling F.A."/>
            <person name="Huber D.P."/>
            <person name="Birol I."/>
            <person name="Jones S.J."/>
            <person name="Bohlmann J."/>
        </authorList>
    </citation>
    <scope>NUCLEOTIDE SEQUENCE</scope>
</reference>